<evidence type="ECO:0000313" key="5">
    <source>
        <dbReference type="EMBL" id="TWU38472.1"/>
    </source>
</evidence>
<dbReference type="AlphaFoldDB" id="A0A5C6DPD3"/>
<protein>
    <submittedName>
        <fullName evidence="5">Glyoxalase/Bleomycin resistance protein/Dioxygenase superfamily protein</fullName>
    </submittedName>
</protein>
<name>A0A5C6DPD3_9BACT</name>
<dbReference type="EMBL" id="SJPV01000004">
    <property type="protein sequence ID" value="TWU38472.1"/>
    <property type="molecule type" value="Genomic_DNA"/>
</dbReference>
<dbReference type="RefSeq" id="WP_231615653.1">
    <property type="nucleotide sequence ID" value="NZ_SJPV01000004.1"/>
</dbReference>
<sequence>MTSPLFKKLDHIAIVVRDTDEALPFYRDVMGLPVILSEEIASGNVRLTHLDMGNLHLQLVQPLTPDHPLQAYLDKHGEGLHHLCFETEDVVKTLTELPSRKLAAKSSTPHDGPRGRKAGFIDSTTTRGVIWEMTADPKSTP</sequence>
<dbReference type="GO" id="GO:0046491">
    <property type="term" value="P:L-methylmalonyl-CoA metabolic process"/>
    <property type="evidence" value="ECO:0007669"/>
    <property type="project" value="TreeGrafter"/>
</dbReference>
<dbReference type="InterPro" id="IPR017515">
    <property type="entry name" value="MeMalonyl-CoA_epimerase"/>
</dbReference>
<dbReference type="PROSITE" id="PS51819">
    <property type="entry name" value="VOC"/>
    <property type="match status" value="1"/>
</dbReference>
<evidence type="ECO:0000259" key="4">
    <source>
        <dbReference type="PROSITE" id="PS51819"/>
    </source>
</evidence>
<evidence type="ECO:0000256" key="1">
    <source>
        <dbReference type="ARBA" id="ARBA00009308"/>
    </source>
</evidence>
<feature type="region of interest" description="Disordered" evidence="3">
    <location>
        <begin position="100"/>
        <end position="120"/>
    </location>
</feature>
<dbReference type="PANTHER" id="PTHR43048:SF3">
    <property type="entry name" value="METHYLMALONYL-COA EPIMERASE, MITOCHONDRIAL"/>
    <property type="match status" value="1"/>
</dbReference>
<dbReference type="PANTHER" id="PTHR43048">
    <property type="entry name" value="METHYLMALONYL-COA EPIMERASE"/>
    <property type="match status" value="1"/>
</dbReference>
<proteinExistence type="inferred from homology"/>
<dbReference type="GO" id="GO:0051213">
    <property type="term" value="F:dioxygenase activity"/>
    <property type="evidence" value="ECO:0007669"/>
    <property type="project" value="UniProtKB-KW"/>
</dbReference>
<dbReference type="InterPro" id="IPR051785">
    <property type="entry name" value="MMCE/EMCE_epimerase"/>
</dbReference>
<dbReference type="GO" id="GO:0046872">
    <property type="term" value="F:metal ion binding"/>
    <property type="evidence" value="ECO:0007669"/>
    <property type="project" value="UniProtKB-KW"/>
</dbReference>
<keyword evidence="5" id="KW-0223">Dioxygenase</keyword>
<comment type="similarity">
    <text evidence="1">Belongs to the methylmalonyl-CoA epimerase family.</text>
</comment>
<dbReference type="SUPFAM" id="SSF54593">
    <property type="entry name" value="Glyoxalase/Bleomycin resistance protein/Dihydroxybiphenyl dioxygenase"/>
    <property type="match status" value="1"/>
</dbReference>
<dbReference type="Pfam" id="PF13669">
    <property type="entry name" value="Glyoxalase_4"/>
    <property type="match status" value="1"/>
</dbReference>
<reference evidence="5 6" key="1">
    <citation type="submission" date="2019-02" db="EMBL/GenBank/DDBJ databases">
        <title>Deep-cultivation of Planctomycetes and their phenomic and genomic characterization uncovers novel biology.</title>
        <authorList>
            <person name="Wiegand S."/>
            <person name="Jogler M."/>
            <person name="Boedeker C."/>
            <person name="Pinto D."/>
            <person name="Vollmers J."/>
            <person name="Rivas-Marin E."/>
            <person name="Kohn T."/>
            <person name="Peeters S.H."/>
            <person name="Heuer A."/>
            <person name="Rast P."/>
            <person name="Oberbeckmann S."/>
            <person name="Bunk B."/>
            <person name="Jeske O."/>
            <person name="Meyerdierks A."/>
            <person name="Storesund J.E."/>
            <person name="Kallscheuer N."/>
            <person name="Luecker S."/>
            <person name="Lage O.M."/>
            <person name="Pohl T."/>
            <person name="Merkel B.J."/>
            <person name="Hornburger P."/>
            <person name="Mueller R.-W."/>
            <person name="Bruemmer F."/>
            <person name="Labrenz M."/>
            <person name="Spormann A.M."/>
            <person name="Op Den Camp H."/>
            <person name="Overmann J."/>
            <person name="Amann R."/>
            <person name="Jetten M.S.M."/>
            <person name="Mascher T."/>
            <person name="Medema M.H."/>
            <person name="Devos D.P."/>
            <person name="Kaster A.-K."/>
            <person name="Ovreas L."/>
            <person name="Rohde M."/>
            <person name="Galperin M.Y."/>
            <person name="Jogler C."/>
        </authorList>
    </citation>
    <scope>NUCLEOTIDE SEQUENCE [LARGE SCALE GENOMIC DNA]</scope>
    <source>
        <strain evidence="5 6">Poly41</strain>
    </source>
</reference>
<dbReference type="Proteomes" id="UP000319143">
    <property type="component" value="Unassembled WGS sequence"/>
</dbReference>
<accession>A0A5C6DPD3</accession>
<feature type="domain" description="VOC" evidence="4">
    <location>
        <begin position="8"/>
        <end position="136"/>
    </location>
</feature>
<comment type="caution">
    <text evidence="5">The sequence shown here is derived from an EMBL/GenBank/DDBJ whole genome shotgun (WGS) entry which is preliminary data.</text>
</comment>
<dbReference type="InterPro" id="IPR037523">
    <property type="entry name" value="VOC_core"/>
</dbReference>
<dbReference type="GO" id="GO:0004493">
    <property type="term" value="F:methylmalonyl-CoA epimerase activity"/>
    <property type="evidence" value="ECO:0007669"/>
    <property type="project" value="TreeGrafter"/>
</dbReference>
<evidence type="ECO:0000256" key="3">
    <source>
        <dbReference type="SAM" id="MobiDB-lite"/>
    </source>
</evidence>
<keyword evidence="5" id="KW-0560">Oxidoreductase</keyword>
<evidence type="ECO:0000256" key="2">
    <source>
        <dbReference type="ARBA" id="ARBA00022723"/>
    </source>
</evidence>
<dbReference type="CDD" id="cd07249">
    <property type="entry name" value="MMCE"/>
    <property type="match status" value="1"/>
</dbReference>
<dbReference type="InterPro" id="IPR029068">
    <property type="entry name" value="Glyas_Bleomycin-R_OHBP_Dase"/>
</dbReference>
<gene>
    <name evidence="5" type="ORF">Poly41_29480</name>
</gene>
<evidence type="ECO:0000313" key="6">
    <source>
        <dbReference type="Proteomes" id="UP000319143"/>
    </source>
</evidence>
<keyword evidence="2" id="KW-0479">Metal-binding</keyword>
<dbReference type="Gene3D" id="3.10.180.10">
    <property type="entry name" value="2,3-Dihydroxybiphenyl 1,2-Dioxygenase, domain 1"/>
    <property type="match status" value="1"/>
</dbReference>
<organism evidence="5 6">
    <name type="scientific">Novipirellula artificiosorum</name>
    <dbReference type="NCBI Taxonomy" id="2528016"/>
    <lineage>
        <taxon>Bacteria</taxon>
        <taxon>Pseudomonadati</taxon>
        <taxon>Planctomycetota</taxon>
        <taxon>Planctomycetia</taxon>
        <taxon>Pirellulales</taxon>
        <taxon>Pirellulaceae</taxon>
        <taxon>Novipirellula</taxon>
    </lineage>
</organism>
<keyword evidence="6" id="KW-1185">Reference proteome</keyword>